<gene>
    <name evidence="1" type="ORF">AUC71_10365</name>
</gene>
<evidence type="ECO:0008006" key="3">
    <source>
        <dbReference type="Google" id="ProtNLM"/>
    </source>
</evidence>
<dbReference type="Proteomes" id="UP000095042">
    <property type="component" value="Unassembled WGS sequence"/>
</dbReference>
<name>A0A1E3WBW5_9HYPH</name>
<dbReference type="RefSeq" id="WP_069623498.1">
    <property type="nucleotide sequence ID" value="NZ_LPWD01000126.1"/>
</dbReference>
<protein>
    <recommendedName>
        <fullName evidence="3">DUF2066 domain-containing protein</fullName>
    </recommendedName>
</protein>
<proteinExistence type="predicted"/>
<evidence type="ECO:0000313" key="2">
    <source>
        <dbReference type="Proteomes" id="UP000095042"/>
    </source>
</evidence>
<dbReference type="AlphaFoldDB" id="A0A1E3WBW5"/>
<accession>A0A1E3WBW5</accession>
<comment type="caution">
    <text evidence="1">The sequence shown here is derived from an EMBL/GenBank/DDBJ whole genome shotgun (WGS) entry which is preliminary data.</text>
</comment>
<dbReference type="EMBL" id="LPWD01000126">
    <property type="protein sequence ID" value="ODS03308.1"/>
    <property type="molecule type" value="Genomic_DNA"/>
</dbReference>
<evidence type="ECO:0000313" key="1">
    <source>
        <dbReference type="EMBL" id="ODS03308.1"/>
    </source>
</evidence>
<keyword evidence="2" id="KW-1185">Reference proteome</keyword>
<organism evidence="1 2">
    <name type="scientific">Methyloceanibacter marginalis</name>
    <dbReference type="NCBI Taxonomy" id="1774971"/>
    <lineage>
        <taxon>Bacteria</taxon>
        <taxon>Pseudomonadati</taxon>
        <taxon>Pseudomonadota</taxon>
        <taxon>Alphaproteobacteria</taxon>
        <taxon>Hyphomicrobiales</taxon>
        <taxon>Hyphomicrobiaceae</taxon>
        <taxon>Methyloceanibacter</taxon>
    </lineage>
</organism>
<sequence length="304" mass="33083">MKLSLFALLGVAALGQTTNEAAAGSLYDVAKISVDTTAKNAVAARTNGMAQAEMQAMKVLIGRLVPLSVQPQLPEFSREEVQELVTGVAVRKEQTSTTRYIGLLDVRFNPYSVRQFFADYAIPMREDQAPSISILPVMLSGDRVTDGAADGWGKAWESLDLANSITPATLVRPRADLDASTVKAALSGDPDAYAALRSAYGYGGLVIAVGEKTDGNLRVRLAGEDAVGAVAFDETYPASKTGLPQAPPLRPWKAVGRRRRRAVRCHLRGRPPIGRDRRLWLLIRTRDRPKRCRVMLSPWLNSRG</sequence>
<reference evidence="1 2" key="1">
    <citation type="journal article" date="2016" name="Environ. Microbiol.">
        <title>New Methyloceanibacter diversity from North Sea sediments includes methanotroph containing solely the soluble methane monooxygenase.</title>
        <authorList>
            <person name="Vekeman B."/>
            <person name="Kerckhof F.M."/>
            <person name="Cremers G."/>
            <person name="de Vos P."/>
            <person name="Vandamme P."/>
            <person name="Boon N."/>
            <person name="Op den Camp H.J."/>
            <person name="Heylen K."/>
        </authorList>
    </citation>
    <scope>NUCLEOTIDE SEQUENCE [LARGE SCALE GENOMIC DNA]</scope>
    <source>
        <strain evidence="1 2">R-67177</strain>
    </source>
</reference>